<keyword evidence="3" id="KW-1185">Reference proteome</keyword>
<organism evidence="2 3">
    <name type="scientific">Pararge aegeria aegeria</name>
    <dbReference type="NCBI Taxonomy" id="348720"/>
    <lineage>
        <taxon>Eukaryota</taxon>
        <taxon>Metazoa</taxon>
        <taxon>Ecdysozoa</taxon>
        <taxon>Arthropoda</taxon>
        <taxon>Hexapoda</taxon>
        <taxon>Insecta</taxon>
        <taxon>Pterygota</taxon>
        <taxon>Neoptera</taxon>
        <taxon>Endopterygota</taxon>
        <taxon>Lepidoptera</taxon>
        <taxon>Glossata</taxon>
        <taxon>Ditrysia</taxon>
        <taxon>Papilionoidea</taxon>
        <taxon>Nymphalidae</taxon>
        <taxon>Satyrinae</taxon>
        <taxon>Satyrini</taxon>
        <taxon>Parargina</taxon>
        <taxon>Pararge</taxon>
    </lineage>
</organism>
<evidence type="ECO:0000313" key="2">
    <source>
        <dbReference type="EMBL" id="CAH2215798.1"/>
    </source>
</evidence>
<feature type="non-terminal residue" evidence="2">
    <location>
        <position position="248"/>
    </location>
</feature>
<gene>
    <name evidence="2" type="primary">jg3217</name>
    <name evidence="2" type="ORF">PAEG_LOCUS3884</name>
</gene>
<sequence>MDKISHLLLTLPTSYDGVITALETLGEEHLNLAFVKTRLLDQEVKIKTATTTELKILHTSTRKFSRRPGFDKKSYYNTQPNKKSYPGISTHKISKLYCDHCGRRNHEIKDCIFYKRIKKCGNSDGSNQSNANTMMNDNNNTEDSFAFMFSNCKFLNSHTNSMTNYIYFLLDSGATDHIVNTKDYFSSYSEFNTPLKIGVAKNSTNVPAFGKGKINVTTNSGYQGTIENILYSPDVPYNLLSVNRIQEA</sequence>
<evidence type="ECO:0000313" key="3">
    <source>
        <dbReference type="Proteomes" id="UP000838756"/>
    </source>
</evidence>
<name>A0A8S4QRQ7_9NEOP</name>
<dbReference type="EMBL" id="CAKXAJ010012893">
    <property type="protein sequence ID" value="CAH2215798.1"/>
    <property type="molecule type" value="Genomic_DNA"/>
</dbReference>
<feature type="domain" description="Retrovirus-related Pol polyprotein from transposon TNT 1-94-like beta-barrel" evidence="1">
    <location>
        <begin position="168"/>
        <end position="247"/>
    </location>
</feature>
<protein>
    <submittedName>
        <fullName evidence="2">Jg3217 protein</fullName>
    </submittedName>
</protein>
<comment type="caution">
    <text evidence="2">The sequence shown here is derived from an EMBL/GenBank/DDBJ whole genome shotgun (WGS) entry which is preliminary data.</text>
</comment>
<evidence type="ECO:0000259" key="1">
    <source>
        <dbReference type="Pfam" id="PF22936"/>
    </source>
</evidence>
<accession>A0A8S4QRQ7</accession>
<dbReference type="PANTHER" id="PTHR47592:SF27">
    <property type="entry name" value="OS08G0421700 PROTEIN"/>
    <property type="match status" value="1"/>
</dbReference>
<dbReference type="AlphaFoldDB" id="A0A8S4QRQ7"/>
<dbReference type="InterPro" id="IPR054722">
    <property type="entry name" value="PolX-like_BBD"/>
</dbReference>
<proteinExistence type="predicted"/>
<dbReference type="Proteomes" id="UP000838756">
    <property type="component" value="Unassembled WGS sequence"/>
</dbReference>
<dbReference type="OrthoDB" id="6782018at2759"/>
<reference evidence="2" key="1">
    <citation type="submission" date="2022-03" db="EMBL/GenBank/DDBJ databases">
        <authorList>
            <person name="Lindestad O."/>
        </authorList>
    </citation>
    <scope>NUCLEOTIDE SEQUENCE</scope>
</reference>
<dbReference type="PANTHER" id="PTHR47592">
    <property type="entry name" value="PBF68 PROTEIN"/>
    <property type="match status" value="1"/>
</dbReference>
<dbReference type="Pfam" id="PF22936">
    <property type="entry name" value="Pol_BBD"/>
    <property type="match status" value="1"/>
</dbReference>